<dbReference type="Proteomes" id="UP000494206">
    <property type="component" value="Unassembled WGS sequence"/>
</dbReference>
<name>A0A8S1FFY3_9PELO</name>
<feature type="region of interest" description="Disordered" evidence="1">
    <location>
        <begin position="46"/>
        <end position="101"/>
    </location>
</feature>
<feature type="chain" id="PRO_5035922154" evidence="2">
    <location>
        <begin position="21"/>
        <end position="111"/>
    </location>
</feature>
<sequence length="111" mass="12462">MRLLLLFCVFAAAVFQFCSATKFYDPKFDYNMMNKWLRRWYNIERKGNGGSKSDGGYGGGGYGRTDAPRTEATTRFEWTTRDNRGSGGGSGGGWGRYNTGSPFDFRTVDYG</sequence>
<feature type="compositionally biased region" description="Basic and acidic residues" evidence="1">
    <location>
        <begin position="66"/>
        <end position="84"/>
    </location>
</feature>
<evidence type="ECO:0000313" key="3">
    <source>
        <dbReference type="EMBL" id="CAB3410963.1"/>
    </source>
</evidence>
<keyword evidence="4" id="KW-1185">Reference proteome</keyword>
<accession>A0A8S1FFY3</accession>
<protein>
    <submittedName>
        <fullName evidence="3">Uncharacterized protein</fullName>
    </submittedName>
</protein>
<comment type="caution">
    <text evidence="3">The sequence shown here is derived from an EMBL/GenBank/DDBJ whole genome shotgun (WGS) entry which is preliminary data.</text>
</comment>
<evidence type="ECO:0000313" key="4">
    <source>
        <dbReference type="Proteomes" id="UP000494206"/>
    </source>
</evidence>
<organism evidence="3 4">
    <name type="scientific">Caenorhabditis bovis</name>
    <dbReference type="NCBI Taxonomy" id="2654633"/>
    <lineage>
        <taxon>Eukaryota</taxon>
        <taxon>Metazoa</taxon>
        <taxon>Ecdysozoa</taxon>
        <taxon>Nematoda</taxon>
        <taxon>Chromadorea</taxon>
        <taxon>Rhabditida</taxon>
        <taxon>Rhabditina</taxon>
        <taxon>Rhabditomorpha</taxon>
        <taxon>Rhabditoidea</taxon>
        <taxon>Rhabditidae</taxon>
        <taxon>Peloderinae</taxon>
        <taxon>Caenorhabditis</taxon>
    </lineage>
</organism>
<proteinExistence type="predicted"/>
<evidence type="ECO:0000256" key="2">
    <source>
        <dbReference type="SAM" id="SignalP"/>
    </source>
</evidence>
<keyword evidence="2" id="KW-0732">Signal</keyword>
<evidence type="ECO:0000256" key="1">
    <source>
        <dbReference type="SAM" id="MobiDB-lite"/>
    </source>
</evidence>
<reference evidence="3 4" key="1">
    <citation type="submission" date="2020-04" db="EMBL/GenBank/DDBJ databases">
        <authorList>
            <person name="Laetsch R D."/>
            <person name="Stevens L."/>
            <person name="Kumar S."/>
            <person name="Blaxter L. M."/>
        </authorList>
    </citation>
    <scope>NUCLEOTIDE SEQUENCE [LARGE SCALE GENOMIC DNA]</scope>
</reference>
<feature type="compositionally biased region" description="Gly residues" evidence="1">
    <location>
        <begin position="48"/>
        <end position="63"/>
    </location>
</feature>
<feature type="signal peptide" evidence="2">
    <location>
        <begin position="1"/>
        <end position="20"/>
    </location>
</feature>
<dbReference type="AlphaFoldDB" id="A0A8S1FFY3"/>
<dbReference type="EMBL" id="CADEPM010000012">
    <property type="protein sequence ID" value="CAB3410963.1"/>
    <property type="molecule type" value="Genomic_DNA"/>
</dbReference>
<feature type="compositionally biased region" description="Gly residues" evidence="1">
    <location>
        <begin position="85"/>
        <end position="95"/>
    </location>
</feature>
<gene>
    <name evidence="3" type="ORF">CBOVIS_LOCUS12406</name>
</gene>